<dbReference type="Proteomes" id="UP000574332">
    <property type="component" value="Unassembled WGS sequence"/>
</dbReference>
<dbReference type="InterPro" id="IPR027417">
    <property type="entry name" value="P-loop_NTPase"/>
</dbReference>
<proteinExistence type="predicted"/>
<gene>
    <name evidence="2" type="ORF">F5613_002099</name>
</gene>
<dbReference type="AlphaFoldDB" id="A0A8E1ZX14"/>
<evidence type="ECO:0000259" key="1">
    <source>
        <dbReference type="Pfam" id="PF20703"/>
    </source>
</evidence>
<keyword evidence="3" id="KW-1185">Reference proteome</keyword>
<dbReference type="SUPFAM" id="SSF52540">
    <property type="entry name" value="P-loop containing nucleoside triphosphate hydrolases"/>
    <property type="match status" value="1"/>
</dbReference>
<reference evidence="2 3" key="1">
    <citation type="submission" date="2020-07" db="EMBL/GenBank/DDBJ databases">
        <title>Genomic Encyclopedia of Type Strains, Phase IV (KMG-IV): sequencing the most valuable type-strain genomes for metagenomic binning, comparative biology and taxonomic classification.</title>
        <authorList>
            <person name="Goeker M."/>
        </authorList>
    </citation>
    <scope>NUCLEOTIDE SEQUENCE [LARGE SCALE GENOMIC DNA]</scope>
    <source>
        <strain evidence="2 3">DSM 23697</strain>
    </source>
</reference>
<sequence length="391" mass="45021">MDKAQRKAILNQAFSPTQPIQEKDFFFGRMNQLMKVIEAINEKGQHAILYGERGVGKTSLANIMYKSYTNIYPVKITCDRRHTFRSLWEDAFDKIQYSQTTSGIGFNAQNKSKMVSMKSLISSYTDLKTNQIVDILNNLGNDYKLMFIFDEFDNIDDLNTKYFFADLIKSLSDNNINTTVILVGIAESVEDLIGSHQSLERCLKQVKMPRMKKEECEEIIVNGLKLLDIKIDKSIQEKIIEFSSGFPHYIHLLCKYGCLELIENDKNYFSEPYLNIAINKGIENTSEQLRITFRAAILSSSNNGKWKNILYACANSELDEFNSFTISDIVKEYNKITQKASNNSNLHYCINELTKKNRAEILTKLGKGRSSRYTFKNPMMRAFIKLKMNAK</sequence>
<dbReference type="PANTHER" id="PTHR34301:SF8">
    <property type="entry name" value="ATPASE DOMAIN-CONTAINING PROTEIN"/>
    <property type="match status" value="1"/>
</dbReference>
<evidence type="ECO:0000313" key="3">
    <source>
        <dbReference type="Proteomes" id="UP000574332"/>
    </source>
</evidence>
<name>A0A8E1ZX14_9PORP</name>
<dbReference type="EMBL" id="JACCCY010000003">
    <property type="protein sequence ID" value="NYI49969.1"/>
    <property type="molecule type" value="Genomic_DNA"/>
</dbReference>
<dbReference type="PANTHER" id="PTHR34301">
    <property type="entry name" value="DNA-BINDING PROTEIN-RELATED"/>
    <property type="match status" value="1"/>
</dbReference>
<organism evidence="2 3">
    <name type="scientific">Macellibacteroides fermentans</name>
    <dbReference type="NCBI Taxonomy" id="879969"/>
    <lineage>
        <taxon>Bacteria</taxon>
        <taxon>Pseudomonadati</taxon>
        <taxon>Bacteroidota</taxon>
        <taxon>Bacteroidia</taxon>
        <taxon>Bacteroidales</taxon>
        <taxon>Porphyromonadaceae</taxon>
        <taxon>Macellibacteroides</taxon>
    </lineage>
</organism>
<comment type="caution">
    <text evidence="2">The sequence shown here is derived from an EMBL/GenBank/DDBJ whole genome shotgun (WGS) entry which is preliminary data.</text>
</comment>
<feature type="domain" description="Novel STAND NTPase 1" evidence="1">
    <location>
        <begin position="21"/>
        <end position="241"/>
    </location>
</feature>
<accession>A0A8E1ZX14</accession>
<dbReference type="InterPro" id="IPR049052">
    <property type="entry name" value="nSTAND1"/>
</dbReference>
<evidence type="ECO:0000313" key="2">
    <source>
        <dbReference type="EMBL" id="NYI49969.1"/>
    </source>
</evidence>
<dbReference type="RefSeq" id="WP_179399668.1">
    <property type="nucleotide sequence ID" value="NZ_JACCCY010000003.1"/>
</dbReference>
<dbReference type="Gene3D" id="3.40.50.300">
    <property type="entry name" value="P-loop containing nucleotide triphosphate hydrolases"/>
    <property type="match status" value="1"/>
</dbReference>
<dbReference type="Pfam" id="PF20703">
    <property type="entry name" value="nSTAND1"/>
    <property type="match status" value="1"/>
</dbReference>
<protein>
    <submittedName>
        <fullName evidence="2">Cdc6-like AAA superfamily ATPase</fullName>
    </submittedName>
</protein>